<dbReference type="PANTHER" id="PTHR10039">
    <property type="entry name" value="AMELOGENIN"/>
    <property type="match status" value="1"/>
</dbReference>
<accession>A0ABQ6X1Y8</accession>
<dbReference type="Pfam" id="PF24883">
    <property type="entry name" value="NPHP3_N"/>
    <property type="match status" value="1"/>
</dbReference>
<evidence type="ECO:0000259" key="3">
    <source>
        <dbReference type="PROSITE" id="PS50837"/>
    </source>
</evidence>
<dbReference type="InterPro" id="IPR027417">
    <property type="entry name" value="P-loop_NTPase"/>
</dbReference>
<feature type="compositionally biased region" description="Basic and acidic residues" evidence="2">
    <location>
        <begin position="29"/>
        <end position="41"/>
    </location>
</feature>
<dbReference type="SUPFAM" id="SSF52540">
    <property type="entry name" value="P-loop containing nucleoside triphosphate hydrolases"/>
    <property type="match status" value="1"/>
</dbReference>
<dbReference type="InterPro" id="IPR056884">
    <property type="entry name" value="NPHP3-like_N"/>
</dbReference>
<reference evidence="4 5" key="1">
    <citation type="submission" date="2019-04" db="EMBL/GenBank/DDBJ databases">
        <authorList>
            <consortium name="DOE Joint Genome Institute"/>
            <person name="Mondo S."/>
            <person name="Kjaerbolling I."/>
            <person name="Vesth T."/>
            <person name="Frisvad J.C."/>
            <person name="Nybo J.L."/>
            <person name="Theobald S."/>
            <person name="Kildgaard S."/>
            <person name="Isbrandt T."/>
            <person name="Kuo A."/>
            <person name="Sato A."/>
            <person name="Lyhne E.K."/>
            <person name="Kogle M.E."/>
            <person name="Wiebenga A."/>
            <person name="Kun R.S."/>
            <person name="Lubbers R.J."/>
            <person name="Makela M.R."/>
            <person name="Barry K."/>
            <person name="Chovatia M."/>
            <person name="Clum A."/>
            <person name="Daum C."/>
            <person name="Haridas S."/>
            <person name="He G."/>
            <person name="LaButti K."/>
            <person name="Lipzen A."/>
            <person name="Riley R."/>
            <person name="Salamov A."/>
            <person name="Simmons B.A."/>
            <person name="Magnuson J.K."/>
            <person name="Henrissat B."/>
            <person name="Mortensen U.H."/>
            <person name="Larsen T.O."/>
            <person name="Devries R.P."/>
            <person name="Grigoriev I.V."/>
            <person name="Machida M."/>
            <person name="Baker S.E."/>
            <person name="Andersen M.R."/>
            <person name="Cantor M.N."/>
            <person name="Hua S.X."/>
        </authorList>
    </citation>
    <scope>NUCLEOTIDE SEQUENCE [LARGE SCALE GENOMIC DNA]</scope>
    <source>
        <strain evidence="4 5">CBS 117616</strain>
    </source>
</reference>
<proteinExistence type="predicted"/>
<evidence type="ECO:0000256" key="1">
    <source>
        <dbReference type="ARBA" id="ARBA00022737"/>
    </source>
</evidence>
<evidence type="ECO:0000313" key="5">
    <source>
        <dbReference type="Proteomes" id="UP000325395"/>
    </source>
</evidence>
<sequence length="1493" mass="169725">MWKAITRGNDYKQDSAETAECPVSETTPTDEKAVDRSDKSGNTDLWQRAFDEPSEGLKGRLRENEAISPANAIEEVINSTKVSFEAYQNGGLKFKKYDGKEVNVHDVARKILMSAIQCSDIIKGLAAFDPSNHASSAWGIVSLGLTMAKNFMDQREAAFKSSEFLADILARYVILDGYCRTKKLPSSVGLDDAIVKVCTKQFSNRTGNSVFPLSDTELNNLLSTVQDQDQKVSNWSQINHYIYQSTKGDEILASIGKVHQNTEIIKVKVNLDQQHKILTWLSDIQYSYTQNDHQNVRTDNTGDWLLSSGEYRKWKATPGKTLALYGPAGCGKSILCSTVIKDIEKDCSNDPSSIFSYWYFQFNRNETQNVKNMTRSIIRQLIPEEFPRSLVNLWKEHDRQNRDPDQDEFLTVLDDVINSHTGDHVFLIFDALDECPDNEAYERNMLFQVLKDLIDKHGKKIHLLATSRYEENIRCHLEESLKIDLEDRMNDDVEAFVRDALDHGKLSRWEKVKGVNDQILAKLLDTKEPRRFRWADLQIKRLEKCKTNAQITESLETIPNTLEETYRRILQEIPEDEQEYARTILTWLSFSFEPLELETVAAVVDFPHPEDAVETCTTHLVTVSPSTGTIKLAHFSVKEFLVVSHPKHWYQLTTIGGHMDIANRALDDLLDRTELLSKTPRHGLQLSNLLTIGAKFPDLDKKIYRLFEERIVYLNWRYMARARRLLPRYIENDVVEPPIYLAYQMGIQNVVERLLSQGANPCTEFFDSGGFNWSTFRAAGWNGHLTILNQLLGKIEISAKIAVVIARSIDLNMALPEEVEALLNKLLSSKVLYDSSANGCALVNEDFVAAAARNRKSGYRFMCLLLNRQDKLEVPVTERVLREVIHNYDYECGEETMRILLDRRRRDIQISKGLMRAIVYQSYLNPGILTLILQYSGATVPLDLWIIGDFISWAPAEVKREPGIEITSTILQLVLTECARGYFLEHEVLQEVAKSKHGLPLMRMLLNKREAGLVAFDISEATMIAAASNQDCPQQMMELVINNADSEILINKKILYSAISNYLKGESALKYLLGHYKNLPITEEVLVSAAADGRHNVLRFLFNEFPHAPVTDRVLSLWLKGGRHVQDCQELTELLDEGLVEIDDKLVDAVGIQKALIMALHGHYAMEKLLDLRGNDIAVPEEVVLKALDEIRVDDEASKMLADRLGSAVPRTEKILRKAFLNDQSKLLDLLLKDGRNWNLENVWDTIRRGDKGEFGCIVRAANALLQYGEFDLSQTLLEFLPFQVDKYFGYKDLRDLANLCAGRDISAPATEMLAEILFGSAPEDTIYICIDGLRLAVPTSEKVWDALWQNDISLTHKVRVSKILLQYGQFDISQTLLKFLPIQAEKYSSDRDLDELVNLCAERDISAPAAEMLSALLFARGSEYIIKKFIEHKPTIQLTDYLIGLACKNERIDTTVLMPFLYSKRAADQNVKVESQKQKTSSRYFESPNLSI</sequence>
<gene>
    <name evidence="4" type="ORF">BDV36DRAFT_307716</name>
</gene>
<name>A0ABQ6X1Y8_9EURO</name>
<organism evidence="4 5">
    <name type="scientific">Aspergillus pseudocaelatus</name>
    <dbReference type="NCBI Taxonomy" id="1825620"/>
    <lineage>
        <taxon>Eukaryota</taxon>
        <taxon>Fungi</taxon>
        <taxon>Dikarya</taxon>
        <taxon>Ascomycota</taxon>
        <taxon>Pezizomycotina</taxon>
        <taxon>Eurotiomycetes</taxon>
        <taxon>Eurotiomycetidae</taxon>
        <taxon>Eurotiales</taxon>
        <taxon>Aspergillaceae</taxon>
        <taxon>Aspergillus</taxon>
        <taxon>Aspergillus subgen. Circumdati</taxon>
    </lineage>
</organism>
<dbReference type="Pfam" id="PF23397">
    <property type="entry name" value="DUF7104"/>
    <property type="match status" value="1"/>
</dbReference>
<dbReference type="EMBL" id="ML735689">
    <property type="protein sequence ID" value="KAE8423305.1"/>
    <property type="molecule type" value="Genomic_DNA"/>
</dbReference>
<dbReference type="Gene3D" id="3.40.50.300">
    <property type="entry name" value="P-loop containing nucleotide triphosphate hydrolases"/>
    <property type="match status" value="1"/>
</dbReference>
<keyword evidence="1" id="KW-0677">Repeat</keyword>
<dbReference type="PROSITE" id="PS50837">
    <property type="entry name" value="NACHT"/>
    <property type="match status" value="1"/>
</dbReference>
<evidence type="ECO:0000313" key="4">
    <source>
        <dbReference type="EMBL" id="KAE8423305.1"/>
    </source>
</evidence>
<dbReference type="InterPro" id="IPR055530">
    <property type="entry name" value="DUF7104"/>
</dbReference>
<feature type="domain" description="NACHT" evidence="3">
    <location>
        <begin position="320"/>
        <end position="468"/>
    </location>
</feature>
<dbReference type="SUPFAM" id="SSF140860">
    <property type="entry name" value="Pseudo ankyrin repeat-like"/>
    <property type="match status" value="1"/>
</dbReference>
<evidence type="ECO:0000256" key="2">
    <source>
        <dbReference type="SAM" id="MobiDB-lite"/>
    </source>
</evidence>
<dbReference type="Proteomes" id="UP000325395">
    <property type="component" value="Unassembled WGS sequence"/>
</dbReference>
<dbReference type="InterPro" id="IPR007111">
    <property type="entry name" value="NACHT_NTPase"/>
</dbReference>
<dbReference type="PANTHER" id="PTHR10039:SF16">
    <property type="entry name" value="GPI INOSITOL-DEACYLASE"/>
    <property type="match status" value="1"/>
</dbReference>
<keyword evidence="5" id="KW-1185">Reference proteome</keyword>
<protein>
    <recommendedName>
        <fullName evidence="3">NACHT domain-containing protein</fullName>
    </recommendedName>
</protein>
<feature type="region of interest" description="Disordered" evidence="2">
    <location>
        <begin position="1"/>
        <end position="44"/>
    </location>
</feature>